<protein>
    <recommendedName>
        <fullName evidence="2">Bet v I/Major latex protein domain-containing protein</fullName>
    </recommendedName>
</protein>
<dbReference type="PANTHER" id="PTHR31338:SF20">
    <property type="entry name" value="BET V I_MAJOR LATEX PROTEIN DOMAIN-CONTAINING PROTEIN"/>
    <property type="match status" value="1"/>
</dbReference>
<dbReference type="InParanoid" id="A0A059D6M2"/>
<dbReference type="PANTHER" id="PTHR31338">
    <property type="entry name" value="POLYKETIDE CYCLASE/DEHYDRASE AND LIPID TRANSPORT SUPERFAMILY PROTEIN"/>
    <property type="match status" value="1"/>
</dbReference>
<reference evidence="3" key="1">
    <citation type="submission" date="2013-07" db="EMBL/GenBank/DDBJ databases">
        <title>The genome of Eucalyptus grandis.</title>
        <authorList>
            <person name="Schmutz J."/>
            <person name="Hayes R."/>
            <person name="Myburg A."/>
            <person name="Tuskan G."/>
            <person name="Grattapaglia D."/>
            <person name="Rokhsar D.S."/>
        </authorList>
    </citation>
    <scope>NUCLEOTIDE SEQUENCE</scope>
    <source>
        <tissue evidence="3">Leaf extractions</tissue>
    </source>
</reference>
<dbReference type="Pfam" id="PF00407">
    <property type="entry name" value="Bet_v_1"/>
    <property type="match status" value="1"/>
</dbReference>
<evidence type="ECO:0000256" key="1">
    <source>
        <dbReference type="ARBA" id="ARBA00038242"/>
    </source>
</evidence>
<dbReference type="OMA" id="TFNIMEG"/>
<proteinExistence type="inferred from homology"/>
<dbReference type="InterPro" id="IPR023393">
    <property type="entry name" value="START-like_dom_sf"/>
</dbReference>
<feature type="domain" description="Bet v I/Major latex protein" evidence="2">
    <location>
        <begin position="2"/>
        <end position="101"/>
    </location>
</feature>
<dbReference type="Gramene" id="KCW86242">
    <property type="protein sequence ID" value="KCW86242"/>
    <property type="gene ID" value="EUGRSUZ_B02928"/>
</dbReference>
<name>A0A059D6M2_EUCGR</name>
<dbReference type="SMART" id="SM01037">
    <property type="entry name" value="Bet_v_1"/>
    <property type="match status" value="1"/>
</dbReference>
<dbReference type="AlphaFoldDB" id="A0A059D6M2"/>
<sequence>MSLEGKLEVEIDIQSSADKFYNLFKSQIYHLPTISSDIIQKVELHDGDWNSSDAIKHWNYTLDGKSLTVKEKVEVDDANKSITFNIMEGDILKEFKSFRQK</sequence>
<comment type="similarity">
    <text evidence="1">Belongs to the MLP family.</text>
</comment>
<dbReference type="Gene3D" id="3.30.530.20">
    <property type="match status" value="1"/>
</dbReference>
<accession>A0A059D6M2</accession>
<dbReference type="InterPro" id="IPR052006">
    <property type="entry name" value="MLP-like"/>
</dbReference>
<dbReference type="EMBL" id="KK198754">
    <property type="protein sequence ID" value="KCW86242.1"/>
    <property type="molecule type" value="Genomic_DNA"/>
</dbReference>
<dbReference type="GO" id="GO:0006952">
    <property type="term" value="P:defense response"/>
    <property type="evidence" value="ECO:0007669"/>
    <property type="project" value="InterPro"/>
</dbReference>
<evidence type="ECO:0000259" key="2">
    <source>
        <dbReference type="SMART" id="SM01037"/>
    </source>
</evidence>
<dbReference type="OrthoDB" id="1072116at2759"/>
<dbReference type="KEGG" id="egr:104435514"/>
<gene>
    <name evidence="3" type="ORF">EUGRSUZ_B02928</name>
</gene>
<evidence type="ECO:0000313" key="3">
    <source>
        <dbReference type="EMBL" id="KCW86242.1"/>
    </source>
</evidence>
<dbReference type="STRING" id="71139.A0A059D6M2"/>
<organism evidence="3">
    <name type="scientific">Eucalyptus grandis</name>
    <name type="common">Flooded gum</name>
    <dbReference type="NCBI Taxonomy" id="71139"/>
    <lineage>
        <taxon>Eukaryota</taxon>
        <taxon>Viridiplantae</taxon>
        <taxon>Streptophyta</taxon>
        <taxon>Embryophyta</taxon>
        <taxon>Tracheophyta</taxon>
        <taxon>Spermatophyta</taxon>
        <taxon>Magnoliopsida</taxon>
        <taxon>eudicotyledons</taxon>
        <taxon>Gunneridae</taxon>
        <taxon>Pentapetalae</taxon>
        <taxon>rosids</taxon>
        <taxon>malvids</taxon>
        <taxon>Myrtales</taxon>
        <taxon>Myrtaceae</taxon>
        <taxon>Myrtoideae</taxon>
        <taxon>Eucalypteae</taxon>
        <taxon>Eucalyptus</taxon>
    </lineage>
</organism>
<dbReference type="InterPro" id="IPR000916">
    <property type="entry name" value="Bet_v_I/MLP"/>
</dbReference>
<dbReference type="eggNOG" id="ENOG502S1DK">
    <property type="taxonomic scope" value="Eukaryota"/>
</dbReference>
<dbReference type="SUPFAM" id="SSF55961">
    <property type="entry name" value="Bet v1-like"/>
    <property type="match status" value="1"/>
</dbReference>